<protein>
    <submittedName>
        <fullName evidence="2">Uncharacterized protein</fullName>
    </submittedName>
</protein>
<feature type="region of interest" description="Disordered" evidence="1">
    <location>
        <begin position="1"/>
        <end position="26"/>
    </location>
</feature>
<evidence type="ECO:0000256" key="1">
    <source>
        <dbReference type="SAM" id="MobiDB-lite"/>
    </source>
</evidence>
<feature type="region of interest" description="Disordered" evidence="1">
    <location>
        <begin position="166"/>
        <end position="185"/>
    </location>
</feature>
<feature type="region of interest" description="Disordered" evidence="1">
    <location>
        <begin position="272"/>
        <end position="326"/>
    </location>
</feature>
<organism evidence="2 3">
    <name type="scientific">Prorocentrum cordatum</name>
    <dbReference type="NCBI Taxonomy" id="2364126"/>
    <lineage>
        <taxon>Eukaryota</taxon>
        <taxon>Sar</taxon>
        <taxon>Alveolata</taxon>
        <taxon>Dinophyceae</taxon>
        <taxon>Prorocentrales</taxon>
        <taxon>Prorocentraceae</taxon>
        <taxon>Prorocentrum</taxon>
    </lineage>
</organism>
<proteinExistence type="predicted"/>
<sequence>MAEDDAGAAGQHAVGARSPPSINPERGAWSGGFGIVGPGALSSAKNVVPTKASELVFTLSSGEGKQAASSRERRLSERQGNQVWGVGYDGPQLRGGVEMLPAHAAALDGRVWWLERCGASASCRRGSWACATRGATRHSTTARAPAARRRAGCSCASAWTRGPITGRGGCRSSSPRARGTRRSPSCSAAAARGATSCATRTTAWASSRRRPTSCPSPACTRRRACGARCRCRRAATPSRRCPCRGRSSRAPGPRSRVIGVVQGCLMATDFDLKESARPRPTPLRPCSPEAPMRRRGRGSAASWSTSRRRRSRRMRLDTGWPCSGSASREAARARPCSGASTPCGALSASRCRRRRRSNGTNLHTVHF</sequence>
<dbReference type="EMBL" id="CAUYUJ010017200">
    <property type="protein sequence ID" value="CAK0872779.1"/>
    <property type="molecule type" value="Genomic_DNA"/>
</dbReference>
<accession>A0ABN9VHS8</accession>
<gene>
    <name evidence="2" type="ORF">PCOR1329_LOCUS58146</name>
</gene>
<keyword evidence="3" id="KW-1185">Reference proteome</keyword>
<reference evidence="2" key="1">
    <citation type="submission" date="2023-10" db="EMBL/GenBank/DDBJ databases">
        <authorList>
            <person name="Chen Y."/>
            <person name="Shah S."/>
            <person name="Dougan E. K."/>
            <person name="Thang M."/>
            <person name="Chan C."/>
        </authorList>
    </citation>
    <scope>NUCLEOTIDE SEQUENCE [LARGE SCALE GENOMIC DNA]</scope>
</reference>
<name>A0ABN9VHS8_9DINO</name>
<dbReference type="Proteomes" id="UP001189429">
    <property type="component" value="Unassembled WGS sequence"/>
</dbReference>
<evidence type="ECO:0000313" key="3">
    <source>
        <dbReference type="Proteomes" id="UP001189429"/>
    </source>
</evidence>
<comment type="caution">
    <text evidence="2">The sequence shown here is derived from an EMBL/GenBank/DDBJ whole genome shotgun (WGS) entry which is preliminary data.</text>
</comment>
<evidence type="ECO:0000313" key="2">
    <source>
        <dbReference type="EMBL" id="CAK0872779.1"/>
    </source>
</evidence>